<dbReference type="AlphaFoldDB" id="I6EZ61"/>
<dbReference type="Proteomes" id="UP000004199">
    <property type="component" value="Unassembled WGS sequence"/>
</dbReference>
<reference evidence="1 2" key="1">
    <citation type="submission" date="2012-03" db="EMBL/GenBank/DDBJ databases">
        <authorList>
            <person name="Rasko D."/>
            <person name="Redman J."/>
            <person name="Daugherty S.C."/>
            <person name="Tallon L."/>
            <person name="Sadzewicz L."/>
            <person name="Jones K."/>
            <person name="Santana-Cruz I."/>
            <person name="Liu X."/>
        </authorList>
    </citation>
    <scope>NUCLEOTIDE SEQUENCE [LARGE SCALE GENOMIC DNA]</scope>
    <source>
        <strain evidence="1 2">4444-74</strain>
    </source>
</reference>
<protein>
    <submittedName>
        <fullName evidence="1">Uncharacterized protein</fullName>
    </submittedName>
</protein>
<evidence type="ECO:0000313" key="1">
    <source>
        <dbReference type="EMBL" id="EIQ49303.1"/>
    </source>
</evidence>
<proteinExistence type="predicted"/>
<comment type="caution">
    <text evidence="1">The sequence shown here is derived from an EMBL/GenBank/DDBJ whole genome shotgun (WGS) entry which is preliminary data.</text>
</comment>
<organism evidence="1 2">
    <name type="scientific">Shigella boydii 4444-74</name>
    <dbReference type="NCBI Taxonomy" id="766140"/>
    <lineage>
        <taxon>Bacteria</taxon>
        <taxon>Pseudomonadati</taxon>
        <taxon>Pseudomonadota</taxon>
        <taxon>Gammaproteobacteria</taxon>
        <taxon>Enterobacterales</taxon>
        <taxon>Enterobacteriaceae</taxon>
        <taxon>Shigella</taxon>
    </lineage>
</organism>
<sequence length="45" mass="5036">MILSAFFCPHWKYSPDLPAKSKAFSVSQPSKNNMATSMAQNVSMR</sequence>
<evidence type="ECO:0000313" key="2">
    <source>
        <dbReference type="Proteomes" id="UP000004199"/>
    </source>
</evidence>
<dbReference type="EMBL" id="AKNB01000129">
    <property type="protein sequence ID" value="EIQ49303.1"/>
    <property type="molecule type" value="Genomic_DNA"/>
</dbReference>
<accession>I6EZ61</accession>
<gene>
    <name evidence="1" type="ORF">SB444474_5559</name>
</gene>
<name>I6EZ61_SHIBO</name>